<sequence>MTNQPLILGSTSVYRRELLERLQIPFDTAAPDIDETRLDNESAADMVLRLSHGKALAVAADHPDALIIASDQCALLGDQVLGKPGDHPIAVQQLSACSGKKVEFLTGLCLYNAKTSQYQLELVPFSVEFRELSHAEIDNYLHREKPYNCAGSFKSEGLGISLFKALHGEDPNALIGLPLIKLTEMLRREAFVIPAPL</sequence>
<evidence type="ECO:0000256" key="2">
    <source>
        <dbReference type="ARBA" id="ARBA00022490"/>
    </source>
</evidence>
<feature type="site" description="Important for substrate specificity" evidence="9">
    <location>
        <position position="156"/>
    </location>
</feature>
<evidence type="ECO:0000256" key="1">
    <source>
        <dbReference type="ARBA" id="ARBA00004496"/>
    </source>
</evidence>
<comment type="catalytic activity">
    <reaction evidence="5 9">
        <text>N(7)-methyl-GTP + H2O = N(7)-methyl-GMP + diphosphate + H(+)</text>
        <dbReference type="Rhea" id="RHEA:58744"/>
        <dbReference type="ChEBI" id="CHEBI:15377"/>
        <dbReference type="ChEBI" id="CHEBI:15378"/>
        <dbReference type="ChEBI" id="CHEBI:33019"/>
        <dbReference type="ChEBI" id="CHEBI:58285"/>
        <dbReference type="ChEBI" id="CHEBI:87133"/>
    </reaction>
</comment>
<comment type="caution">
    <text evidence="9">Lacks conserved residue(s) required for the propagation of feature annotation.</text>
</comment>
<dbReference type="CDD" id="cd00555">
    <property type="entry name" value="Maf"/>
    <property type="match status" value="1"/>
</dbReference>
<dbReference type="Gene3D" id="3.90.950.10">
    <property type="match status" value="1"/>
</dbReference>
<reference evidence="10" key="1">
    <citation type="submission" date="2020-01" db="EMBL/GenBank/DDBJ databases">
        <authorList>
            <person name="Meier V. D."/>
            <person name="Meier V D."/>
        </authorList>
    </citation>
    <scope>NUCLEOTIDE SEQUENCE</scope>
    <source>
        <strain evidence="10">HLG_WM_MAG_08</strain>
    </source>
</reference>
<dbReference type="PIRSF" id="PIRSF006305">
    <property type="entry name" value="Maf"/>
    <property type="match status" value="1"/>
</dbReference>
<proteinExistence type="inferred from homology"/>
<dbReference type="EMBL" id="CACVAV010000315">
    <property type="protein sequence ID" value="CAA6820529.1"/>
    <property type="molecule type" value="Genomic_DNA"/>
</dbReference>
<keyword evidence="4 9" id="KW-0546">Nucleotide metabolism</keyword>
<name>A0A6S6U1C2_9GAMM</name>
<dbReference type="PANTHER" id="PTHR43213">
    <property type="entry name" value="BIFUNCTIONAL DTTP/UTP PYROPHOSPHATASE/METHYLTRANSFERASE PROTEIN-RELATED"/>
    <property type="match status" value="1"/>
</dbReference>
<dbReference type="GO" id="GO:0005737">
    <property type="term" value="C:cytoplasm"/>
    <property type="evidence" value="ECO:0007669"/>
    <property type="project" value="UniProtKB-SubCell"/>
</dbReference>
<evidence type="ECO:0000256" key="4">
    <source>
        <dbReference type="ARBA" id="ARBA00023080"/>
    </source>
</evidence>
<dbReference type="GO" id="GO:0009117">
    <property type="term" value="P:nucleotide metabolic process"/>
    <property type="evidence" value="ECO:0007669"/>
    <property type="project" value="UniProtKB-KW"/>
</dbReference>
<dbReference type="SUPFAM" id="SSF52972">
    <property type="entry name" value="ITPase-like"/>
    <property type="match status" value="1"/>
</dbReference>
<organism evidence="10">
    <name type="scientific">uncultured Thiotrichaceae bacterium</name>
    <dbReference type="NCBI Taxonomy" id="298394"/>
    <lineage>
        <taxon>Bacteria</taxon>
        <taxon>Pseudomonadati</taxon>
        <taxon>Pseudomonadota</taxon>
        <taxon>Gammaproteobacteria</taxon>
        <taxon>Thiotrichales</taxon>
        <taxon>Thiotrichaceae</taxon>
        <taxon>environmental samples</taxon>
    </lineage>
</organism>
<dbReference type="InterPro" id="IPR003697">
    <property type="entry name" value="Maf-like"/>
</dbReference>
<evidence type="ECO:0000256" key="7">
    <source>
        <dbReference type="ARBA" id="ARBA00060749"/>
    </source>
</evidence>
<evidence type="ECO:0000256" key="9">
    <source>
        <dbReference type="HAMAP-Rule" id="MF_00528"/>
    </source>
</evidence>
<evidence type="ECO:0000256" key="3">
    <source>
        <dbReference type="ARBA" id="ARBA00022801"/>
    </source>
</evidence>
<evidence type="ECO:0000256" key="6">
    <source>
        <dbReference type="ARBA" id="ARBA00053369"/>
    </source>
</evidence>
<gene>
    <name evidence="10" type="ORF">HELGO_WM53323</name>
</gene>
<protein>
    <recommendedName>
        <fullName evidence="8 9">7-methyl-GTP pyrophosphatase</fullName>
        <shortName evidence="9">m(7)GTP pyrophosphatase</shortName>
        <ecNumber evidence="9">3.6.1.-</ecNumber>
    </recommendedName>
</protein>
<dbReference type="PANTHER" id="PTHR43213:SF10">
    <property type="entry name" value="7-METHYL-GTP PYROPHOSPHATASE"/>
    <property type="match status" value="1"/>
</dbReference>
<keyword evidence="2 9" id="KW-0963">Cytoplasm</keyword>
<dbReference type="InterPro" id="IPR029001">
    <property type="entry name" value="ITPase-like_fam"/>
</dbReference>
<evidence type="ECO:0000256" key="8">
    <source>
        <dbReference type="ARBA" id="ARBA00068163"/>
    </source>
</evidence>
<feature type="active site" description="Proton acceptor" evidence="9">
    <location>
        <position position="71"/>
    </location>
</feature>
<dbReference type="HAMAP" id="MF_00528">
    <property type="entry name" value="Maf"/>
    <property type="match status" value="1"/>
</dbReference>
<dbReference type="EC" id="3.6.1.-" evidence="9"/>
<dbReference type="NCBIfam" id="TIGR00172">
    <property type="entry name" value="maf"/>
    <property type="match status" value="1"/>
</dbReference>
<keyword evidence="3 9" id="KW-0378">Hydrolase</keyword>
<feature type="site" description="Important for substrate specificity" evidence="9">
    <location>
        <position position="14"/>
    </location>
</feature>
<dbReference type="Pfam" id="PF02545">
    <property type="entry name" value="Maf"/>
    <property type="match status" value="1"/>
</dbReference>
<accession>A0A6S6U1C2</accession>
<dbReference type="FunFam" id="3.90.950.10:FF:000005">
    <property type="entry name" value="7-methyl-GTP pyrophosphatase"/>
    <property type="match status" value="1"/>
</dbReference>
<dbReference type="AlphaFoldDB" id="A0A6S6U1C2"/>
<comment type="similarity">
    <text evidence="7 9">Belongs to the Maf family. YceF subfamily.</text>
</comment>
<dbReference type="GO" id="GO:0047429">
    <property type="term" value="F:nucleoside triphosphate diphosphatase activity"/>
    <property type="evidence" value="ECO:0007669"/>
    <property type="project" value="InterPro"/>
</dbReference>
<comment type="cofactor">
    <cofactor evidence="9">
        <name>a divalent metal cation</name>
        <dbReference type="ChEBI" id="CHEBI:60240"/>
    </cofactor>
</comment>
<feature type="site" description="Important for substrate specificity" evidence="9">
    <location>
        <position position="72"/>
    </location>
</feature>
<evidence type="ECO:0000256" key="5">
    <source>
        <dbReference type="ARBA" id="ARBA00050213"/>
    </source>
</evidence>
<comment type="subcellular location">
    <subcellularLocation>
        <location evidence="1 9">Cytoplasm</location>
    </subcellularLocation>
</comment>
<evidence type="ECO:0000313" key="10">
    <source>
        <dbReference type="EMBL" id="CAA6820529.1"/>
    </source>
</evidence>
<comment type="function">
    <text evidence="6 9">Nucleoside triphosphate pyrophosphatase that hydrolyzes 7-methyl-GTP (m(7)GTP). May have a dual role in cell division arrest and in preventing the incorporation of modified nucleotides into cellular nucleic acids.</text>
</comment>